<dbReference type="InterPro" id="IPR003779">
    <property type="entry name" value="CMD-like"/>
</dbReference>
<dbReference type="Gene3D" id="1.20.1290.10">
    <property type="entry name" value="AhpD-like"/>
    <property type="match status" value="1"/>
</dbReference>
<evidence type="ECO:0000313" key="2">
    <source>
        <dbReference type="EMBL" id="MEU3784614.1"/>
    </source>
</evidence>
<comment type="caution">
    <text evidence="2">The sequence shown here is derived from an EMBL/GenBank/DDBJ whole genome shotgun (WGS) entry which is preliminary data.</text>
</comment>
<dbReference type="PANTHER" id="PTHR33570">
    <property type="entry name" value="4-CARBOXYMUCONOLACTONE DECARBOXYLASE FAMILY PROTEIN"/>
    <property type="match status" value="1"/>
</dbReference>
<proteinExistence type="predicted"/>
<sequence length="110" mass="12132">MSERKKFTPPAIQEFAPKLAEVTDTVLFGDIWARPGLSPRDRSLVTVTALASLYRADQLGFHLGKALENGVTKDELIEVITHLAFYAGWPNAMTAMTQLKEIVEKADQSG</sequence>
<protein>
    <submittedName>
        <fullName evidence="2">Carboxymuconolactone decarboxylase family protein</fullName>
    </submittedName>
</protein>
<gene>
    <name evidence="2" type="ORF">AB0E89_29370</name>
</gene>
<dbReference type="PANTHER" id="PTHR33570:SF9">
    <property type="entry name" value="BLL4600 PROTEIN"/>
    <property type="match status" value="1"/>
</dbReference>
<dbReference type="InterPro" id="IPR029032">
    <property type="entry name" value="AhpD-like"/>
</dbReference>
<keyword evidence="3" id="KW-1185">Reference proteome</keyword>
<feature type="domain" description="Carboxymuconolactone decarboxylase-like" evidence="1">
    <location>
        <begin position="17"/>
        <end position="101"/>
    </location>
</feature>
<dbReference type="RefSeq" id="WP_334579233.1">
    <property type="nucleotide sequence ID" value="NZ_JBEZVE010000016.1"/>
</dbReference>
<evidence type="ECO:0000259" key="1">
    <source>
        <dbReference type="Pfam" id="PF02627"/>
    </source>
</evidence>
<dbReference type="SUPFAM" id="SSF69118">
    <property type="entry name" value="AhpD-like"/>
    <property type="match status" value="1"/>
</dbReference>
<evidence type="ECO:0000313" key="3">
    <source>
        <dbReference type="Proteomes" id="UP001550739"/>
    </source>
</evidence>
<organism evidence="2 3">
    <name type="scientific">Streptomyces sp. 900129855</name>
    <dbReference type="NCBI Taxonomy" id="3155129"/>
    <lineage>
        <taxon>Bacteria</taxon>
        <taxon>Bacillati</taxon>
        <taxon>Actinomycetota</taxon>
        <taxon>Actinomycetes</taxon>
        <taxon>Kitasatosporales</taxon>
        <taxon>Streptomycetaceae</taxon>
        <taxon>Streptomyces</taxon>
    </lineage>
</organism>
<reference evidence="2 3" key="1">
    <citation type="submission" date="2024-06" db="EMBL/GenBank/DDBJ databases">
        <title>The Natural Products Discovery Center: Release of the First 8490 Sequenced Strains for Exploring Actinobacteria Biosynthetic Diversity.</title>
        <authorList>
            <person name="Kalkreuter E."/>
            <person name="Kautsar S.A."/>
            <person name="Yang D."/>
            <person name="Bader C.D."/>
            <person name="Teijaro C.N."/>
            <person name="Fluegel L."/>
            <person name="Davis C.M."/>
            <person name="Simpson J.R."/>
            <person name="Lauterbach L."/>
            <person name="Steele A.D."/>
            <person name="Gui C."/>
            <person name="Meng S."/>
            <person name="Li G."/>
            <person name="Viehrig K."/>
            <person name="Ye F."/>
            <person name="Su P."/>
            <person name="Kiefer A.F."/>
            <person name="Nichols A."/>
            <person name="Cepeda A.J."/>
            <person name="Yan W."/>
            <person name="Fan B."/>
            <person name="Jiang Y."/>
            <person name="Adhikari A."/>
            <person name="Zheng C.-J."/>
            <person name="Schuster L."/>
            <person name="Cowan T.M."/>
            <person name="Smanski M.J."/>
            <person name="Chevrette M.G."/>
            <person name="De Carvalho L.P.S."/>
            <person name="Shen B."/>
        </authorList>
    </citation>
    <scope>NUCLEOTIDE SEQUENCE [LARGE SCALE GENOMIC DNA]</scope>
    <source>
        <strain evidence="2 3">NPDC033843</strain>
    </source>
</reference>
<dbReference type="Pfam" id="PF02627">
    <property type="entry name" value="CMD"/>
    <property type="match status" value="1"/>
</dbReference>
<accession>A0ABV2ZPW7</accession>
<dbReference type="Proteomes" id="UP001550739">
    <property type="component" value="Unassembled WGS sequence"/>
</dbReference>
<dbReference type="InterPro" id="IPR052512">
    <property type="entry name" value="4CMD/NDH-1_regulator"/>
</dbReference>
<name>A0ABV2ZPW7_9ACTN</name>
<dbReference type="EMBL" id="JBEZVE010000016">
    <property type="protein sequence ID" value="MEU3784614.1"/>
    <property type="molecule type" value="Genomic_DNA"/>
</dbReference>